<comment type="caution">
    <text evidence="2">The sequence shown here is derived from an EMBL/GenBank/DDBJ whole genome shotgun (WGS) entry which is preliminary data.</text>
</comment>
<sequence>MDSISATKVEASPAVVKAMEDLLEMHRKDVLDKQQSVTMEMLKGLVFKQSNPFSTQPGMPPFAPTLIHQGTKEGIDAKVDRTSFGSNPFGDKMDSDGPFGRGRGRGLFVGGRCGGQGFCSTC</sequence>
<dbReference type="OrthoDB" id="1100518at2759"/>
<evidence type="ECO:0000256" key="1">
    <source>
        <dbReference type="SAM" id="MobiDB-lite"/>
    </source>
</evidence>
<accession>A0A6D2KUL7</accession>
<reference evidence="2" key="1">
    <citation type="submission" date="2020-01" db="EMBL/GenBank/DDBJ databases">
        <authorList>
            <person name="Mishra B."/>
        </authorList>
    </citation>
    <scope>NUCLEOTIDE SEQUENCE [LARGE SCALE GENOMIC DNA]</scope>
</reference>
<gene>
    <name evidence="2" type="ORF">MERR_LOCUS43004</name>
</gene>
<dbReference type="EMBL" id="CACVBM020001607">
    <property type="protein sequence ID" value="CAA7055768.1"/>
    <property type="molecule type" value="Genomic_DNA"/>
</dbReference>
<evidence type="ECO:0000313" key="3">
    <source>
        <dbReference type="Proteomes" id="UP000467841"/>
    </source>
</evidence>
<protein>
    <submittedName>
        <fullName evidence="2">Uncharacterized protein</fullName>
    </submittedName>
</protein>
<keyword evidence="3" id="KW-1185">Reference proteome</keyword>
<organism evidence="2 3">
    <name type="scientific">Microthlaspi erraticum</name>
    <dbReference type="NCBI Taxonomy" id="1685480"/>
    <lineage>
        <taxon>Eukaryota</taxon>
        <taxon>Viridiplantae</taxon>
        <taxon>Streptophyta</taxon>
        <taxon>Embryophyta</taxon>
        <taxon>Tracheophyta</taxon>
        <taxon>Spermatophyta</taxon>
        <taxon>Magnoliopsida</taxon>
        <taxon>eudicotyledons</taxon>
        <taxon>Gunneridae</taxon>
        <taxon>Pentapetalae</taxon>
        <taxon>rosids</taxon>
        <taxon>malvids</taxon>
        <taxon>Brassicales</taxon>
        <taxon>Brassicaceae</taxon>
        <taxon>Coluteocarpeae</taxon>
        <taxon>Microthlaspi</taxon>
    </lineage>
</organism>
<proteinExistence type="predicted"/>
<feature type="region of interest" description="Disordered" evidence="1">
    <location>
        <begin position="79"/>
        <end position="100"/>
    </location>
</feature>
<name>A0A6D2KUL7_9BRAS</name>
<evidence type="ECO:0000313" key="2">
    <source>
        <dbReference type="EMBL" id="CAA7055768.1"/>
    </source>
</evidence>
<dbReference type="Proteomes" id="UP000467841">
    <property type="component" value="Unassembled WGS sequence"/>
</dbReference>
<dbReference type="AlphaFoldDB" id="A0A6D2KUL7"/>